<feature type="domain" description="Phosphatidic acid phosphatase type 2/haloperoxidase" evidence="7">
    <location>
        <begin position="149"/>
        <end position="299"/>
    </location>
</feature>
<comment type="subcellular location">
    <subcellularLocation>
        <location evidence="1">Membrane</location>
        <topology evidence="1">Multi-pass membrane protein</topology>
    </subcellularLocation>
</comment>
<dbReference type="GO" id="GO:0006644">
    <property type="term" value="P:phospholipid metabolic process"/>
    <property type="evidence" value="ECO:0007669"/>
    <property type="project" value="InterPro"/>
</dbReference>
<evidence type="ECO:0000259" key="7">
    <source>
        <dbReference type="SMART" id="SM00014"/>
    </source>
</evidence>
<accession>A0A7R8V4M5</accession>
<dbReference type="InterPro" id="IPR043216">
    <property type="entry name" value="PAP-like"/>
</dbReference>
<dbReference type="SUPFAM" id="SSF48317">
    <property type="entry name" value="Acid phosphatase/Vanadium-dependent haloperoxidase"/>
    <property type="match status" value="1"/>
</dbReference>
<dbReference type="Gene3D" id="1.20.144.10">
    <property type="entry name" value="Phosphatidic acid phosphatase type 2/haloperoxidase"/>
    <property type="match status" value="1"/>
</dbReference>
<feature type="transmembrane region" description="Helical" evidence="6">
    <location>
        <begin position="145"/>
        <end position="166"/>
    </location>
</feature>
<evidence type="ECO:0000313" key="9">
    <source>
        <dbReference type="Proteomes" id="UP000594454"/>
    </source>
</evidence>
<evidence type="ECO:0000256" key="5">
    <source>
        <dbReference type="ARBA" id="ARBA00023136"/>
    </source>
</evidence>
<reference evidence="8 9" key="1">
    <citation type="submission" date="2020-11" db="EMBL/GenBank/DDBJ databases">
        <authorList>
            <person name="Wallbank WR R."/>
            <person name="Pardo Diaz C."/>
            <person name="Kozak K."/>
            <person name="Martin S."/>
            <person name="Jiggins C."/>
            <person name="Moest M."/>
            <person name="Warren A I."/>
            <person name="Generalovic N T."/>
            <person name="Byers J.R.P. K."/>
            <person name="Montejo-Kovacevich G."/>
            <person name="Yen C E."/>
        </authorList>
    </citation>
    <scope>NUCLEOTIDE SEQUENCE [LARGE SCALE GENOMIC DNA]</scope>
</reference>
<dbReference type="Pfam" id="PF01569">
    <property type="entry name" value="PAP2"/>
    <property type="match status" value="1"/>
</dbReference>
<name>A0A7R8V4M5_HERIL</name>
<feature type="transmembrane region" description="Helical" evidence="6">
    <location>
        <begin position="284"/>
        <end position="302"/>
    </location>
</feature>
<dbReference type="GO" id="GO:0008195">
    <property type="term" value="F:phosphatidate phosphatase activity"/>
    <property type="evidence" value="ECO:0007669"/>
    <property type="project" value="TreeGrafter"/>
</dbReference>
<dbReference type="InterPro" id="IPR036938">
    <property type="entry name" value="PAP2/HPO_sf"/>
</dbReference>
<dbReference type="InterPro" id="IPR000326">
    <property type="entry name" value="PAP2/HPO"/>
</dbReference>
<sequence length="313" mass="35472">MHPNRSQQNYPLTKTGRNYRFRTRNYSSEILPDVSEYAKQLEDEEKSFETLLKVAIDVSVLLILCIVINVLFYRFMPIVRNGFFCNDTAIRLPFKKATFPWWPTILASLGAAILFTVIVELCHYNGMKSPHRLGKWQIPGIVADTYKYVGLFLFGCGIDCLIVIVLQKTVGRLGPNFYDVCEPVSNRGINCTSPEFILAYVSDFSCTNRKFAQDIITRARQSFPSCLVALVAYAATYVIFVLQYRWAFEFGCILKPMLQASLAVSLIYIASAQVTDNLHHWTDVAAGIAIGVSLASFMFFIAEDVYPLRKIMV</sequence>
<feature type="transmembrane region" description="Helical" evidence="6">
    <location>
        <begin position="222"/>
        <end position="242"/>
    </location>
</feature>
<keyword evidence="4 6" id="KW-1133">Transmembrane helix</keyword>
<dbReference type="PANTHER" id="PTHR10165:SF197">
    <property type="entry name" value="FI04477P-RELATED"/>
    <property type="match status" value="1"/>
</dbReference>
<dbReference type="GO" id="GO:0007165">
    <property type="term" value="P:signal transduction"/>
    <property type="evidence" value="ECO:0007669"/>
    <property type="project" value="TreeGrafter"/>
</dbReference>
<feature type="transmembrane region" description="Helical" evidence="6">
    <location>
        <begin position="101"/>
        <end position="124"/>
    </location>
</feature>
<keyword evidence="9" id="KW-1185">Reference proteome</keyword>
<protein>
    <recommendedName>
        <fullName evidence="7">Phosphatidic acid phosphatase type 2/haloperoxidase domain-containing protein</fullName>
    </recommendedName>
</protein>
<dbReference type="SMART" id="SM00014">
    <property type="entry name" value="acidPPc"/>
    <property type="match status" value="1"/>
</dbReference>
<evidence type="ECO:0000256" key="6">
    <source>
        <dbReference type="SAM" id="Phobius"/>
    </source>
</evidence>
<evidence type="ECO:0000256" key="1">
    <source>
        <dbReference type="ARBA" id="ARBA00004141"/>
    </source>
</evidence>
<dbReference type="AlphaFoldDB" id="A0A7R8V4M5"/>
<dbReference type="Proteomes" id="UP000594454">
    <property type="component" value="Chromosome 6"/>
</dbReference>
<evidence type="ECO:0000256" key="2">
    <source>
        <dbReference type="ARBA" id="ARBA00008816"/>
    </source>
</evidence>
<dbReference type="PANTHER" id="PTHR10165">
    <property type="entry name" value="LIPID PHOSPHATE PHOSPHATASE"/>
    <property type="match status" value="1"/>
</dbReference>
<feature type="transmembrane region" description="Helical" evidence="6">
    <location>
        <begin position="54"/>
        <end position="73"/>
    </location>
</feature>
<dbReference type="OrthoDB" id="8907274at2759"/>
<comment type="similarity">
    <text evidence="2">Belongs to the PA-phosphatase related phosphoesterase family.</text>
</comment>
<proteinExistence type="inferred from homology"/>
<organism evidence="8 9">
    <name type="scientific">Hermetia illucens</name>
    <name type="common">Black soldier fly</name>
    <dbReference type="NCBI Taxonomy" id="343691"/>
    <lineage>
        <taxon>Eukaryota</taxon>
        <taxon>Metazoa</taxon>
        <taxon>Ecdysozoa</taxon>
        <taxon>Arthropoda</taxon>
        <taxon>Hexapoda</taxon>
        <taxon>Insecta</taxon>
        <taxon>Pterygota</taxon>
        <taxon>Neoptera</taxon>
        <taxon>Endopterygota</taxon>
        <taxon>Diptera</taxon>
        <taxon>Brachycera</taxon>
        <taxon>Stratiomyomorpha</taxon>
        <taxon>Stratiomyidae</taxon>
        <taxon>Hermetiinae</taxon>
        <taxon>Hermetia</taxon>
    </lineage>
</organism>
<dbReference type="GO" id="GO:0005886">
    <property type="term" value="C:plasma membrane"/>
    <property type="evidence" value="ECO:0007669"/>
    <property type="project" value="TreeGrafter"/>
</dbReference>
<evidence type="ECO:0000256" key="3">
    <source>
        <dbReference type="ARBA" id="ARBA00022692"/>
    </source>
</evidence>
<dbReference type="GO" id="GO:0046839">
    <property type="term" value="P:phospholipid dephosphorylation"/>
    <property type="evidence" value="ECO:0007669"/>
    <property type="project" value="TreeGrafter"/>
</dbReference>
<keyword evidence="3 6" id="KW-0812">Transmembrane</keyword>
<dbReference type="EMBL" id="LR899014">
    <property type="protein sequence ID" value="CAD7092776.1"/>
    <property type="molecule type" value="Genomic_DNA"/>
</dbReference>
<evidence type="ECO:0000256" key="4">
    <source>
        <dbReference type="ARBA" id="ARBA00022989"/>
    </source>
</evidence>
<keyword evidence="5 6" id="KW-0472">Membrane</keyword>
<dbReference type="InParanoid" id="A0A7R8V4M5"/>
<evidence type="ECO:0000313" key="8">
    <source>
        <dbReference type="EMBL" id="CAD7092776.1"/>
    </source>
</evidence>
<dbReference type="OMA" id="IVELCHY"/>
<gene>
    <name evidence="8" type="ORF">HERILL_LOCUS15108</name>
</gene>